<sequence length="58" mass="6443">MEQGMYTFSLHLCLVLVLGFSPSPFFPPSLSFCTILPLSSPYSVLFSLGFFLFTETIA</sequence>
<organism evidence="2 4">
    <name type="scientific">Mycena alexandri</name>
    <dbReference type="NCBI Taxonomy" id="1745969"/>
    <lineage>
        <taxon>Eukaryota</taxon>
        <taxon>Fungi</taxon>
        <taxon>Dikarya</taxon>
        <taxon>Basidiomycota</taxon>
        <taxon>Agaricomycotina</taxon>
        <taxon>Agaricomycetes</taxon>
        <taxon>Agaricomycetidae</taxon>
        <taxon>Agaricales</taxon>
        <taxon>Marasmiineae</taxon>
        <taxon>Mycenaceae</taxon>
        <taxon>Mycena</taxon>
    </lineage>
</organism>
<feature type="non-terminal residue" evidence="2">
    <location>
        <position position="58"/>
    </location>
</feature>
<feature type="chain" id="PRO_5042441723" evidence="1">
    <location>
        <begin position="20"/>
        <end position="58"/>
    </location>
</feature>
<accession>A0AAD6SNH3</accession>
<dbReference type="AlphaFoldDB" id="A0AAD6SNH3"/>
<protein>
    <submittedName>
        <fullName evidence="2">Uncharacterized protein</fullName>
    </submittedName>
</protein>
<dbReference type="Proteomes" id="UP001218188">
    <property type="component" value="Unassembled WGS sequence"/>
</dbReference>
<feature type="signal peptide" evidence="1">
    <location>
        <begin position="1"/>
        <end position="19"/>
    </location>
</feature>
<name>A0AAD6SNH3_9AGAR</name>
<gene>
    <name evidence="3" type="ORF">C8F04DRAFT_1081592</name>
    <name evidence="2" type="ORF">C8F04DRAFT_1111865</name>
</gene>
<reference evidence="2" key="1">
    <citation type="submission" date="2023-03" db="EMBL/GenBank/DDBJ databases">
        <title>Massive genome expansion in bonnet fungi (Mycena s.s.) driven by repeated elements and novel gene families across ecological guilds.</title>
        <authorList>
            <consortium name="Lawrence Berkeley National Laboratory"/>
            <person name="Harder C.B."/>
            <person name="Miyauchi S."/>
            <person name="Viragh M."/>
            <person name="Kuo A."/>
            <person name="Thoen E."/>
            <person name="Andreopoulos B."/>
            <person name="Lu D."/>
            <person name="Skrede I."/>
            <person name="Drula E."/>
            <person name="Henrissat B."/>
            <person name="Morin E."/>
            <person name="Kohler A."/>
            <person name="Barry K."/>
            <person name="LaButti K."/>
            <person name="Morin E."/>
            <person name="Salamov A."/>
            <person name="Lipzen A."/>
            <person name="Mereny Z."/>
            <person name="Hegedus B."/>
            <person name="Baldrian P."/>
            <person name="Stursova M."/>
            <person name="Weitz H."/>
            <person name="Taylor A."/>
            <person name="Grigoriev I.V."/>
            <person name="Nagy L.G."/>
            <person name="Martin F."/>
            <person name="Kauserud H."/>
        </authorList>
    </citation>
    <scope>NUCLEOTIDE SEQUENCE</scope>
    <source>
        <strain evidence="2">CBHHK200</strain>
    </source>
</reference>
<feature type="non-terminal residue" evidence="2">
    <location>
        <position position="1"/>
    </location>
</feature>
<comment type="caution">
    <text evidence="2">The sequence shown here is derived from an EMBL/GenBank/DDBJ whole genome shotgun (WGS) entry which is preliminary data.</text>
</comment>
<evidence type="ECO:0000313" key="4">
    <source>
        <dbReference type="Proteomes" id="UP001218188"/>
    </source>
</evidence>
<keyword evidence="1" id="KW-0732">Signal</keyword>
<evidence type="ECO:0000313" key="3">
    <source>
        <dbReference type="EMBL" id="KAJ7040643.1"/>
    </source>
</evidence>
<keyword evidence="4" id="KW-1185">Reference proteome</keyword>
<dbReference type="EMBL" id="JARJCM010000084">
    <property type="protein sequence ID" value="KAJ7031186.1"/>
    <property type="molecule type" value="Genomic_DNA"/>
</dbReference>
<proteinExistence type="predicted"/>
<dbReference type="EMBL" id="JARJCM010000020">
    <property type="protein sequence ID" value="KAJ7040643.1"/>
    <property type="molecule type" value="Genomic_DNA"/>
</dbReference>
<evidence type="ECO:0000313" key="2">
    <source>
        <dbReference type="EMBL" id="KAJ7031186.1"/>
    </source>
</evidence>
<evidence type="ECO:0000256" key="1">
    <source>
        <dbReference type="SAM" id="SignalP"/>
    </source>
</evidence>